<evidence type="ECO:0000313" key="3">
    <source>
        <dbReference type="RefSeq" id="XP_030387804.1"/>
    </source>
</evidence>
<evidence type="ECO:0000256" key="1">
    <source>
        <dbReference type="SAM" id="SignalP"/>
    </source>
</evidence>
<feature type="signal peptide" evidence="1">
    <location>
        <begin position="1"/>
        <end position="18"/>
    </location>
</feature>
<dbReference type="RefSeq" id="XP_030387804.1">
    <property type="nucleotide sequence ID" value="XM_030531944.1"/>
</dbReference>
<organism evidence="2 3">
    <name type="scientific">Drosophila lebanonensis</name>
    <name type="common">Fruit fly</name>
    <name type="synonym">Scaptodrosophila lebanonensis</name>
    <dbReference type="NCBI Taxonomy" id="7225"/>
    <lineage>
        <taxon>Eukaryota</taxon>
        <taxon>Metazoa</taxon>
        <taxon>Ecdysozoa</taxon>
        <taxon>Arthropoda</taxon>
        <taxon>Hexapoda</taxon>
        <taxon>Insecta</taxon>
        <taxon>Pterygota</taxon>
        <taxon>Neoptera</taxon>
        <taxon>Endopterygota</taxon>
        <taxon>Diptera</taxon>
        <taxon>Brachycera</taxon>
        <taxon>Muscomorpha</taxon>
        <taxon>Ephydroidea</taxon>
        <taxon>Drosophilidae</taxon>
        <taxon>Scaptodrosophila</taxon>
    </lineage>
</organism>
<accession>A0A6J2UHJ7</accession>
<dbReference type="GeneID" id="115634292"/>
<sequence>MILLGVVLIALIVPQATWQTNMERITTDIFDTIDGLMLQLNSKHKHLYVLHSKCPRALRSQGFYQGDEYGAALLLNIQQQFTFLRVLYKTRCHSGTSTIHYPNCNSSAMAHNPFCQNEPYDWNLIQETGNGHRIEMPKYDDGTSQNLKNPPRRRIFRKKRMGINNRLAFPYNEYSPPKISTGAQKTPYGGSIANEPGPSWPYHGQMDFKNNRNVVERNDTPRNVGRQYLKNFEHMLRNSTKKLEQFLSSNLPIPSNSNNPKVDLKIKENATATKAKKDSIENLFNELKESINHFKN</sequence>
<reference evidence="3" key="1">
    <citation type="submission" date="2025-08" db="UniProtKB">
        <authorList>
            <consortium name="RefSeq"/>
        </authorList>
    </citation>
    <scope>IDENTIFICATION</scope>
    <source>
        <strain evidence="3">11010-0011.00</strain>
        <tissue evidence="3">Whole body</tissue>
    </source>
</reference>
<name>A0A6J2UHJ7_DROLE</name>
<protein>
    <submittedName>
        <fullName evidence="3">Uncharacterized protein LOC115634292 isoform X1</fullName>
    </submittedName>
</protein>
<gene>
    <name evidence="3" type="primary">LOC115634292</name>
</gene>
<keyword evidence="2" id="KW-1185">Reference proteome</keyword>
<dbReference type="Proteomes" id="UP000504634">
    <property type="component" value="Unplaced"/>
</dbReference>
<proteinExistence type="predicted"/>
<dbReference type="AlphaFoldDB" id="A0A6J2UHJ7"/>
<feature type="chain" id="PRO_5026694195" evidence="1">
    <location>
        <begin position="19"/>
        <end position="296"/>
    </location>
</feature>
<keyword evidence="1" id="KW-0732">Signal</keyword>
<evidence type="ECO:0000313" key="2">
    <source>
        <dbReference type="Proteomes" id="UP000504634"/>
    </source>
</evidence>